<dbReference type="Proteomes" id="UP000790377">
    <property type="component" value="Unassembled WGS sequence"/>
</dbReference>
<accession>A0ACB8A4R4</accession>
<dbReference type="EMBL" id="MU267830">
    <property type="protein sequence ID" value="KAH7908315.1"/>
    <property type="molecule type" value="Genomic_DNA"/>
</dbReference>
<keyword evidence="2" id="KW-1185">Reference proteome</keyword>
<sequence length="494" mass="56441">MEKGTGDHDASVWATIKIIEDEVLELKKQEEVLLTRLCLLQDTIAHKRALTRNLKASLVPVNRLPNEILLACFGQVLQDWVDKNDGVDERAVAELAYSEWQEDADFELPCTPVFAISHVSHHWRQLAINAPSLWTNIIITPKFERHMEIFRDFLYRAKGMPIAANFRSFAYEPEEVLSASEVLLMEAIMPLIHAQQINALTFLFSPPMLSFLSSWVIEQNTKNPTTHPSIAFCRLTSLSIFGLDNPEGLTLNHLRQLLSATRQLKTLALQQYTSPFHIAEHADKTVIALPMLENLTLIESNMHLCILLDLLSAPEVRQLKLFIWDDWSPGGVDVTSCLFINNHNDNLCSGSRVPRFPKVQNLTLSSTRDLDQLNINLITAFPRVTHLTLRSPSLFYNTKKPDSLAPPPTYHCLQYLTLDFAFEHAEGQDLDLRDGFSWLQKTKDQADRLLLISVLDRSTGLMQIANKHLFRYYKELQQYGVFDEDSSRLDQFMS</sequence>
<evidence type="ECO:0000313" key="2">
    <source>
        <dbReference type="Proteomes" id="UP000790377"/>
    </source>
</evidence>
<evidence type="ECO:0000313" key="1">
    <source>
        <dbReference type="EMBL" id="KAH7908315.1"/>
    </source>
</evidence>
<reference evidence="1" key="1">
    <citation type="journal article" date="2021" name="New Phytol.">
        <title>Evolutionary innovations through gain and loss of genes in the ectomycorrhizal Boletales.</title>
        <authorList>
            <person name="Wu G."/>
            <person name="Miyauchi S."/>
            <person name="Morin E."/>
            <person name="Kuo A."/>
            <person name="Drula E."/>
            <person name="Varga T."/>
            <person name="Kohler A."/>
            <person name="Feng B."/>
            <person name="Cao Y."/>
            <person name="Lipzen A."/>
            <person name="Daum C."/>
            <person name="Hundley H."/>
            <person name="Pangilinan J."/>
            <person name="Johnson J."/>
            <person name="Barry K."/>
            <person name="LaButti K."/>
            <person name="Ng V."/>
            <person name="Ahrendt S."/>
            <person name="Min B."/>
            <person name="Choi I.G."/>
            <person name="Park H."/>
            <person name="Plett J.M."/>
            <person name="Magnuson J."/>
            <person name="Spatafora J.W."/>
            <person name="Nagy L.G."/>
            <person name="Henrissat B."/>
            <person name="Grigoriev I.V."/>
            <person name="Yang Z.L."/>
            <person name="Xu J."/>
            <person name="Martin F.M."/>
        </authorList>
    </citation>
    <scope>NUCLEOTIDE SEQUENCE</scope>
    <source>
        <strain evidence="1">ATCC 28755</strain>
    </source>
</reference>
<proteinExistence type="predicted"/>
<name>A0ACB8A4R4_9AGAM</name>
<protein>
    <submittedName>
        <fullName evidence="1">Uncharacterized protein</fullName>
    </submittedName>
</protein>
<gene>
    <name evidence="1" type="ORF">BJ138DRAFT_1157920</name>
</gene>
<organism evidence="1 2">
    <name type="scientific">Hygrophoropsis aurantiaca</name>
    <dbReference type="NCBI Taxonomy" id="72124"/>
    <lineage>
        <taxon>Eukaryota</taxon>
        <taxon>Fungi</taxon>
        <taxon>Dikarya</taxon>
        <taxon>Basidiomycota</taxon>
        <taxon>Agaricomycotina</taxon>
        <taxon>Agaricomycetes</taxon>
        <taxon>Agaricomycetidae</taxon>
        <taxon>Boletales</taxon>
        <taxon>Coniophorineae</taxon>
        <taxon>Hygrophoropsidaceae</taxon>
        <taxon>Hygrophoropsis</taxon>
    </lineage>
</organism>
<comment type="caution">
    <text evidence="1">The sequence shown here is derived from an EMBL/GenBank/DDBJ whole genome shotgun (WGS) entry which is preliminary data.</text>
</comment>